<feature type="domain" description="Histidine kinase/HSP90-like ATPase" evidence="3">
    <location>
        <begin position="37"/>
        <end position="141"/>
    </location>
</feature>
<feature type="compositionally biased region" description="Low complexity" evidence="2">
    <location>
        <begin position="170"/>
        <end position="187"/>
    </location>
</feature>
<feature type="region of interest" description="Disordered" evidence="2">
    <location>
        <begin position="164"/>
        <end position="193"/>
    </location>
</feature>
<keyword evidence="1" id="KW-0808">Transferase</keyword>
<evidence type="ECO:0000313" key="5">
    <source>
        <dbReference type="Proteomes" id="UP001431313"/>
    </source>
</evidence>
<dbReference type="InterPro" id="IPR003594">
    <property type="entry name" value="HATPase_dom"/>
</dbReference>
<keyword evidence="4" id="KW-0547">Nucleotide-binding</keyword>
<dbReference type="SUPFAM" id="SSF55874">
    <property type="entry name" value="ATPase domain of HSP90 chaperone/DNA topoisomerase II/histidine kinase"/>
    <property type="match status" value="1"/>
</dbReference>
<protein>
    <submittedName>
        <fullName evidence="4">ATP-binding protein</fullName>
    </submittedName>
</protein>
<keyword evidence="4" id="KW-0067">ATP-binding</keyword>
<accession>A0ABT2CPZ0</accession>
<dbReference type="Gene3D" id="3.30.565.10">
    <property type="entry name" value="Histidine kinase-like ATPase, C-terminal domain"/>
    <property type="match status" value="1"/>
</dbReference>
<keyword evidence="5" id="KW-1185">Reference proteome</keyword>
<dbReference type="Proteomes" id="UP001431313">
    <property type="component" value="Unassembled WGS sequence"/>
</dbReference>
<comment type="caution">
    <text evidence="4">The sequence shown here is derived from an EMBL/GenBank/DDBJ whole genome shotgun (WGS) entry which is preliminary data.</text>
</comment>
<evidence type="ECO:0000256" key="1">
    <source>
        <dbReference type="ARBA" id="ARBA00022527"/>
    </source>
</evidence>
<evidence type="ECO:0000256" key="2">
    <source>
        <dbReference type="SAM" id="MobiDB-lite"/>
    </source>
</evidence>
<dbReference type="Pfam" id="PF13581">
    <property type="entry name" value="HATPase_c_2"/>
    <property type="match status" value="1"/>
</dbReference>
<dbReference type="RefSeq" id="WP_258790829.1">
    <property type="nucleotide sequence ID" value="NZ_JANUGQ010000037.1"/>
</dbReference>
<dbReference type="InterPro" id="IPR036890">
    <property type="entry name" value="HATPase_C_sf"/>
</dbReference>
<dbReference type="GO" id="GO:0005524">
    <property type="term" value="F:ATP binding"/>
    <property type="evidence" value="ECO:0007669"/>
    <property type="project" value="UniProtKB-KW"/>
</dbReference>
<name>A0ABT2CPZ0_9ACTN</name>
<reference evidence="4" key="1">
    <citation type="submission" date="2022-08" db="EMBL/GenBank/DDBJ databases">
        <authorList>
            <person name="Somphong A."/>
            <person name="Phongsopitanun W."/>
        </authorList>
    </citation>
    <scope>NUCLEOTIDE SEQUENCE</scope>
    <source>
        <strain evidence="4">LP05-1</strain>
    </source>
</reference>
<keyword evidence="1" id="KW-0418">Kinase</keyword>
<dbReference type="PANTHER" id="PTHR35526">
    <property type="entry name" value="ANTI-SIGMA-F FACTOR RSBW-RELATED"/>
    <property type="match status" value="1"/>
</dbReference>
<proteinExistence type="predicted"/>
<dbReference type="InterPro" id="IPR050267">
    <property type="entry name" value="Anti-sigma-factor_SerPK"/>
</dbReference>
<dbReference type="CDD" id="cd16936">
    <property type="entry name" value="HATPase_RsbW-like"/>
    <property type="match status" value="1"/>
</dbReference>
<dbReference type="PANTHER" id="PTHR35526:SF3">
    <property type="entry name" value="ANTI-SIGMA-F FACTOR RSBW"/>
    <property type="match status" value="1"/>
</dbReference>
<keyword evidence="1" id="KW-0723">Serine/threonine-protein kinase</keyword>
<organism evidence="4 5">
    <name type="scientific">Streptomyces pyxinae</name>
    <dbReference type="NCBI Taxonomy" id="2970734"/>
    <lineage>
        <taxon>Bacteria</taxon>
        <taxon>Bacillati</taxon>
        <taxon>Actinomycetota</taxon>
        <taxon>Actinomycetes</taxon>
        <taxon>Kitasatosporales</taxon>
        <taxon>Streptomycetaceae</taxon>
        <taxon>Streptomyces</taxon>
    </lineage>
</organism>
<dbReference type="EMBL" id="JANUGQ010000037">
    <property type="protein sequence ID" value="MCS0639503.1"/>
    <property type="molecule type" value="Genomic_DNA"/>
</dbReference>
<evidence type="ECO:0000313" key="4">
    <source>
        <dbReference type="EMBL" id="MCS0639503.1"/>
    </source>
</evidence>
<sequence>MAHSPAPLGDLTVRVFSKRFSPTPSGARLARRICVQRLHSWCLPLGNEICDRVALIVAELAANAVTHGKVPGREFEVRLSLTPHLVRIEVTDARGECRPPGPGQVPSPVPDACSGRGMLLVEALASRWEVRDGRPVGKTVVAEVELRVGLDEPQTDLDELIEPVAAGELGPAVPGADAGARGRARSGTGPGRR</sequence>
<evidence type="ECO:0000259" key="3">
    <source>
        <dbReference type="Pfam" id="PF13581"/>
    </source>
</evidence>
<gene>
    <name evidence="4" type="ORF">NX801_28490</name>
</gene>